<reference evidence="2" key="1">
    <citation type="journal article" date="2014" name="Nucleic Acids Res.">
        <title>The evolutionary dynamics of variant antigen genes in Babesia reveal a history of genomic innovation underlying host-parasite interaction.</title>
        <authorList>
            <person name="Jackson A.P."/>
            <person name="Otto T.D."/>
            <person name="Darby A."/>
            <person name="Ramaprasad A."/>
            <person name="Xia D."/>
            <person name="Echaide I.E."/>
            <person name="Farber M."/>
            <person name="Gahlot S."/>
            <person name="Gamble J."/>
            <person name="Gupta D."/>
            <person name="Gupta Y."/>
            <person name="Jackson L."/>
            <person name="Malandrin L."/>
            <person name="Malas T.B."/>
            <person name="Moussa E."/>
            <person name="Nair M."/>
            <person name="Reid A.J."/>
            <person name="Sanders M."/>
            <person name="Sharma J."/>
            <person name="Tracey A."/>
            <person name="Quail M.A."/>
            <person name="Weir W."/>
            <person name="Wastling J.M."/>
            <person name="Hall N."/>
            <person name="Willadsen P."/>
            <person name="Lingelbach K."/>
            <person name="Shiels B."/>
            <person name="Tait A."/>
            <person name="Berriman M."/>
            <person name="Allred D.R."/>
            <person name="Pain A."/>
        </authorList>
    </citation>
    <scope>NUCLEOTIDE SEQUENCE</scope>
    <source>
        <strain evidence="2">1802A</strain>
    </source>
</reference>
<dbReference type="InterPro" id="IPR024751">
    <property type="entry name" value="VESA1"/>
</dbReference>
<proteinExistence type="predicted"/>
<feature type="non-terminal residue" evidence="2">
    <location>
        <position position="1"/>
    </location>
</feature>
<comment type="caution">
    <text evidence="2">The sequence shown here is derived from an EMBL/GenBank/DDBJ whole genome shotgun (WGS) entry which is preliminary data.</text>
</comment>
<evidence type="ECO:0000313" key="2">
    <source>
        <dbReference type="EMBL" id="KAK1939086.1"/>
    </source>
</evidence>
<keyword evidence="1" id="KW-0472">Membrane</keyword>
<dbReference type="Pfam" id="PF12785">
    <property type="entry name" value="VESA1_N"/>
    <property type="match status" value="1"/>
</dbReference>
<reference evidence="2" key="2">
    <citation type="submission" date="2021-05" db="EMBL/GenBank/DDBJ databases">
        <authorList>
            <person name="Pain A."/>
        </authorList>
    </citation>
    <scope>NUCLEOTIDE SEQUENCE</scope>
    <source>
        <strain evidence="2">1802A</strain>
    </source>
</reference>
<protein>
    <submittedName>
        <fullName evidence="2">Variant erythrocyte surface antigen-1 family protein</fullName>
    </submittedName>
</protein>
<dbReference type="Proteomes" id="UP001195914">
    <property type="component" value="Unassembled WGS sequence"/>
</dbReference>
<keyword evidence="3" id="KW-1185">Reference proteome</keyword>
<sequence length="1155" mass="126352">KTKKSVEEGLKKIYEELKTSLISCNSKLNCDSCKSKLYPCKCCVIQSIKEVKGCPCLQTPSNKPKCHCNGKEVSCNKVLAGLEACLHLQCLQADMNDICQCSDPEQCCQSGKCTQASGVSGGKSCDFCEKLQTQPTTGLGLSPPNPIRLAKRLETFFGNGRKPDCTCQCGSNPGQSCCCLACQKCSESCNDLCKSKGSQHSGTCPRKVFCLAIDSIKIPADSTERTCCESGKKCHCGLEGSNCQSGQCCVVTSGRNSYHSLKCLIRRLVKFFKDLESLSSSQSGCSKLCCELLCVLKISYFLKDLYNDSKSWAGKECSKCKPGGGSGKNQCNNSKAPSGSCCGGTISGCTASDCCQGCPECNAIKLGNALQTLQLSSPCGQDLYRVLDDFLYFCCNVFWPYVNRIQGTVKEARQSCQQCKSGTFPCNCSSSSSNCKACQEILKDSQLKVILLSQYVSSYDSSSAKWESLCKSGSPKCCGSPSPPCSCPQDCSSGSPSCPKDCCEKCPKRLCAKIFLGMLPCLYYALKYLYDKCNGKGGWSDLNISSDNSLGRFLVGMGYEIGKLDETKTGENISRLLSPLFNGSKFKDLYEKSKKYFTSRFTSLVFPSDSKTPSTVREILLWLSGLPFTPGFEALLKHCKGLCEPVKDSVQFNDFEASLFNSCFLLPISVLTAIERPGTSEVFPSEAPKFFYPSDPSDLLDMLFENVRKVFVPLKFLCLQCENGAAQGGWKNCAFGQTCAQALKSSSPSGSFTSPSGSCSSCPNSKTYLCTANSTPDVHDGHCLNGQCLGSGSSGSCTQGSGHKSKTACNPCPHPLLRFLLDGSSDPQPSVSKSLFQPPKDFPSMGFKSESLISPARSGESLFVILDTFVGKADSDEAHPVLRDLLRFLLCLTRTPPSTFGEIFSFYFKLAEWINPDRSDSRKTLKENFKTFLEAEISSHPGTYSGQKLTTAVYAVYGSDHPSGNHSAAPYSLRLLAHCWDKSHPNCGNFLCPLVLDAWDLFAPSNSDVYLSWLCYFAREFQTMFKDFHQKASTNFKNCCLQDSSGKCQKIVSCPCALPFLYKNGFTFMKASNLSGKKCSNFIAQLGKFVGNSTLDKLIAEIEAFLWSIREPFFLFVLAFWAFVISYFLYVQLYKLDLLHLKSHAHFSRSFKILP</sequence>
<feature type="non-terminal residue" evidence="2">
    <location>
        <position position="1155"/>
    </location>
</feature>
<keyword evidence="1" id="KW-1133">Transmembrane helix</keyword>
<gene>
    <name evidence="2" type="ORF">X943_001474</name>
</gene>
<evidence type="ECO:0000313" key="3">
    <source>
        <dbReference type="Proteomes" id="UP001195914"/>
    </source>
</evidence>
<accession>A0AAD9GIF5</accession>
<name>A0AAD9GIF5_BABDI</name>
<dbReference type="AlphaFoldDB" id="A0AAD9GIF5"/>
<evidence type="ECO:0000256" key="1">
    <source>
        <dbReference type="SAM" id="Phobius"/>
    </source>
</evidence>
<feature type="transmembrane region" description="Helical" evidence="1">
    <location>
        <begin position="1113"/>
        <end position="1133"/>
    </location>
</feature>
<keyword evidence="1" id="KW-0812">Transmembrane</keyword>
<dbReference type="EMBL" id="JAHBMH010000016">
    <property type="protein sequence ID" value="KAK1939086.1"/>
    <property type="molecule type" value="Genomic_DNA"/>
</dbReference>
<organism evidence="2 3">
    <name type="scientific">Babesia divergens</name>
    <dbReference type="NCBI Taxonomy" id="32595"/>
    <lineage>
        <taxon>Eukaryota</taxon>
        <taxon>Sar</taxon>
        <taxon>Alveolata</taxon>
        <taxon>Apicomplexa</taxon>
        <taxon>Aconoidasida</taxon>
        <taxon>Piroplasmida</taxon>
        <taxon>Babesiidae</taxon>
        <taxon>Babesia</taxon>
    </lineage>
</organism>